<evidence type="ECO:0000313" key="2">
    <source>
        <dbReference type="Proteomes" id="UP000299102"/>
    </source>
</evidence>
<dbReference type="AlphaFoldDB" id="A0A4C1X2Z4"/>
<name>A0A4C1X2Z4_EUMVA</name>
<keyword evidence="2" id="KW-1185">Reference proteome</keyword>
<organism evidence="1 2">
    <name type="scientific">Eumeta variegata</name>
    <name type="common">Bagworm moth</name>
    <name type="synonym">Eumeta japonica</name>
    <dbReference type="NCBI Taxonomy" id="151549"/>
    <lineage>
        <taxon>Eukaryota</taxon>
        <taxon>Metazoa</taxon>
        <taxon>Ecdysozoa</taxon>
        <taxon>Arthropoda</taxon>
        <taxon>Hexapoda</taxon>
        <taxon>Insecta</taxon>
        <taxon>Pterygota</taxon>
        <taxon>Neoptera</taxon>
        <taxon>Endopterygota</taxon>
        <taxon>Lepidoptera</taxon>
        <taxon>Glossata</taxon>
        <taxon>Ditrysia</taxon>
        <taxon>Tineoidea</taxon>
        <taxon>Psychidae</taxon>
        <taxon>Oiketicinae</taxon>
        <taxon>Eumeta</taxon>
    </lineage>
</organism>
<comment type="caution">
    <text evidence="1">The sequence shown here is derived from an EMBL/GenBank/DDBJ whole genome shotgun (WGS) entry which is preliminary data.</text>
</comment>
<accession>A0A4C1X2Z4</accession>
<dbReference type="Proteomes" id="UP000299102">
    <property type="component" value="Unassembled WGS sequence"/>
</dbReference>
<dbReference type="EMBL" id="BGZK01000718">
    <property type="protein sequence ID" value="GBP57523.1"/>
    <property type="molecule type" value="Genomic_DNA"/>
</dbReference>
<evidence type="ECO:0000313" key="1">
    <source>
        <dbReference type="EMBL" id="GBP57523.1"/>
    </source>
</evidence>
<reference evidence="1 2" key="1">
    <citation type="journal article" date="2019" name="Commun. Biol.">
        <title>The bagworm genome reveals a unique fibroin gene that provides high tensile strength.</title>
        <authorList>
            <person name="Kono N."/>
            <person name="Nakamura H."/>
            <person name="Ohtoshi R."/>
            <person name="Tomita M."/>
            <person name="Numata K."/>
            <person name="Arakawa K."/>
        </authorList>
    </citation>
    <scope>NUCLEOTIDE SEQUENCE [LARGE SCALE GENOMIC DNA]</scope>
</reference>
<sequence>MAKTKDNISAVRLMIETDKTMPYQQTRTSLGVGMSQVPKIRHEHFAYCFHLLPHQSSPKTCHELCEIQLTLSPLLYSLAGVEDELLLEDSSQDIFKYSNKISWRALAASIPPK</sequence>
<dbReference type="OrthoDB" id="10017160at2759"/>
<protein>
    <submittedName>
        <fullName evidence="1">Uncharacterized protein</fullName>
    </submittedName>
</protein>
<proteinExistence type="predicted"/>
<gene>
    <name evidence="1" type="ORF">EVAR_103121_1</name>
</gene>